<dbReference type="InterPro" id="IPR026015">
    <property type="entry name" value="ATP_synth_OSCP/delta_N_sf"/>
</dbReference>
<protein>
    <recommendedName>
        <fullName evidence="8">ATP synthase subunit delta</fullName>
    </recommendedName>
    <alternativeName>
        <fullName evidence="8">ATP synthase F(1) sector subunit delta</fullName>
    </alternativeName>
    <alternativeName>
        <fullName evidence="8">F-type ATPase subunit delta</fullName>
        <shortName evidence="8">F-ATPase subunit delta</shortName>
    </alternativeName>
</protein>
<keyword evidence="3 8" id="KW-0375">Hydrogen ion transport</keyword>
<keyword evidence="8" id="KW-1003">Cell membrane</keyword>
<evidence type="ECO:0000256" key="1">
    <source>
        <dbReference type="ARBA" id="ARBA00004370"/>
    </source>
</evidence>
<comment type="function">
    <text evidence="8">This protein is part of the stalk that links CF(0) to CF(1). It either transmits conformational changes from CF(0) to CF(1) or is implicated in proton conduction.</text>
</comment>
<comment type="caution">
    <text evidence="9">The sequence shown here is derived from an EMBL/GenBank/DDBJ whole genome shotgun (WGS) entry which is preliminary data.</text>
</comment>
<gene>
    <name evidence="8" type="primary">atpH</name>
    <name evidence="9" type="ORF">QEZ41_04415</name>
</gene>
<keyword evidence="10" id="KW-1185">Reference proteome</keyword>
<evidence type="ECO:0000256" key="3">
    <source>
        <dbReference type="ARBA" id="ARBA00022781"/>
    </source>
</evidence>
<dbReference type="PRINTS" id="PR00125">
    <property type="entry name" value="ATPASEDELTA"/>
</dbReference>
<dbReference type="HAMAP" id="MF_01416">
    <property type="entry name" value="ATP_synth_delta_bact"/>
    <property type="match status" value="1"/>
</dbReference>
<dbReference type="PANTHER" id="PTHR11910">
    <property type="entry name" value="ATP SYNTHASE DELTA CHAIN"/>
    <property type="match status" value="1"/>
</dbReference>
<keyword evidence="2 8" id="KW-0813">Transport</keyword>
<evidence type="ECO:0000256" key="4">
    <source>
        <dbReference type="ARBA" id="ARBA00023065"/>
    </source>
</evidence>
<dbReference type="NCBIfam" id="NF004402">
    <property type="entry name" value="PRK05758.2-2"/>
    <property type="match status" value="1"/>
</dbReference>
<dbReference type="EMBL" id="JAUCDY010000004">
    <property type="protein sequence ID" value="MDM7857518.1"/>
    <property type="molecule type" value="Genomic_DNA"/>
</dbReference>
<accession>A0ABT7SMU5</accession>
<dbReference type="NCBIfam" id="TIGR01145">
    <property type="entry name" value="ATP_synt_delta"/>
    <property type="match status" value="1"/>
</dbReference>
<keyword evidence="6 8" id="KW-0139">CF(1)</keyword>
<keyword evidence="4 8" id="KW-0406">Ion transport</keyword>
<sequence>MSNSNTLARPYAKAAFEYAATASKEEAWSNMLSFAATAVAQAEVVKQLGNPELNKKGKVTFLIQLCEGNVDNEFSNFLHLLGENDRLTLLPTIYEIFTELKADKNRSLDVEVESAFELSAAQLKTLAAALSKRLDRTVHPKATVNPALIGGLHIRAGDLVIDGSIRGKLNKLAEALKS</sequence>
<evidence type="ECO:0000313" key="9">
    <source>
        <dbReference type="EMBL" id="MDM7857518.1"/>
    </source>
</evidence>
<evidence type="ECO:0000256" key="6">
    <source>
        <dbReference type="ARBA" id="ARBA00023196"/>
    </source>
</evidence>
<proteinExistence type="inferred from homology"/>
<evidence type="ECO:0000256" key="8">
    <source>
        <dbReference type="HAMAP-Rule" id="MF_01416"/>
    </source>
</evidence>
<dbReference type="InterPro" id="IPR000711">
    <property type="entry name" value="ATPase_OSCP/dsu"/>
</dbReference>
<dbReference type="Proteomes" id="UP001241056">
    <property type="component" value="Unassembled WGS sequence"/>
</dbReference>
<reference evidence="9 10" key="1">
    <citation type="submission" date="2023-06" db="EMBL/GenBank/DDBJ databases">
        <title>Thiopseudomonas sp. CY1220 draft genome sequence.</title>
        <authorList>
            <person name="Zhao G."/>
            <person name="An M."/>
        </authorList>
    </citation>
    <scope>NUCLEOTIDE SEQUENCE [LARGE SCALE GENOMIC DNA]</scope>
    <source>
        <strain evidence="9 10">CY1220</strain>
    </source>
</reference>
<dbReference type="Pfam" id="PF00213">
    <property type="entry name" value="OSCP"/>
    <property type="match status" value="1"/>
</dbReference>
<keyword evidence="7 8" id="KW-0066">ATP synthesis</keyword>
<dbReference type="Gene3D" id="1.10.520.20">
    <property type="entry name" value="N-terminal domain of the delta subunit of the F1F0-ATP synthase"/>
    <property type="match status" value="1"/>
</dbReference>
<evidence type="ECO:0000256" key="7">
    <source>
        <dbReference type="ARBA" id="ARBA00023310"/>
    </source>
</evidence>
<evidence type="ECO:0000313" key="10">
    <source>
        <dbReference type="Proteomes" id="UP001241056"/>
    </source>
</evidence>
<comment type="subcellular location">
    <subcellularLocation>
        <location evidence="8">Cell membrane</location>
        <topology evidence="8">Peripheral membrane protein</topology>
    </subcellularLocation>
    <subcellularLocation>
        <location evidence="1">Membrane</location>
    </subcellularLocation>
</comment>
<evidence type="ECO:0000256" key="2">
    <source>
        <dbReference type="ARBA" id="ARBA00022448"/>
    </source>
</evidence>
<organism evidence="9 10">
    <name type="scientific">Thiopseudomonas acetoxidans</name>
    <dbReference type="NCBI Taxonomy" id="3041622"/>
    <lineage>
        <taxon>Bacteria</taxon>
        <taxon>Pseudomonadati</taxon>
        <taxon>Pseudomonadota</taxon>
        <taxon>Gammaproteobacteria</taxon>
        <taxon>Pseudomonadales</taxon>
        <taxon>Pseudomonadaceae</taxon>
        <taxon>Thiopseudomonas</taxon>
    </lineage>
</organism>
<dbReference type="SUPFAM" id="SSF47928">
    <property type="entry name" value="N-terminal domain of the delta subunit of the F1F0-ATP synthase"/>
    <property type="match status" value="1"/>
</dbReference>
<keyword evidence="5 8" id="KW-0472">Membrane</keyword>
<comment type="similarity">
    <text evidence="8">Belongs to the ATPase delta chain family.</text>
</comment>
<evidence type="ECO:0000256" key="5">
    <source>
        <dbReference type="ARBA" id="ARBA00023136"/>
    </source>
</evidence>
<comment type="function">
    <text evidence="8">F(1)F(0) ATP synthase produces ATP from ADP in the presence of a proton or sodium gradient. F-type ATPases consist of two structural domains, F(1) containing the extramembraneous catalytic core and F(0) containing the membrane proton channel, linked together by a central stalk and a peripheral stalk. During catalysis, ATP synthesis in the catalytic domain of F(1) is coupled via a rotary mechanism of the central stalk subunits to proton translocation.</text>
</comment>
<dbReference type="RefSeq" id="WP_289410176.1">
    <property type="nucleotide sequence ID" value="NZ_JAUCDY010000004.1"/>
</dbReference>
<name>A0ABT7SMU5_9GAMM</name>